<organism evidence="2 3">
    <name type="scientific">Obba rivulosa</name>
    <dbReference type="NCBI Taxonomy" id="1052685"/>
    <lineage>
        <taxon>Eukaryota</taxon>
        <taxon>Fungi</taxon>
        <taxon>Dikarya</taxon>
        <taxon>Basidiomycota</taxon>
        <taxon>Agaricomycotina</taxon>
        <taxon>Agaricomycetes</taxon>
        <taxon>Polyporales</taxon>
        <taxon>Gelatoporiaceae</taxon>
        <taxon>Obba</taxon>
    </lineage>
</organism>
<sequence length="176" mass="19356">MPHRRPSGQTRPLSCITPTTAAAPAHPELTHISYENIRIREQKPTHTSERPSASLSHRYSAYNGFSAGTLAFRSATPAEPPVNSTKNAGSVRGVTLTRGRYSALVGRSRGVGGSLPRRAWRCRASPRRSRKDLCTYGQRVQPHTSSFNCSPTGTLRSSLHSMQGQRYASRSWVPEI</sequence>
<keyword evidence="3" id="KW-1185">Reference proteome</keyword>
<name>A0A8E2AN24_9APHY</name>
<feature type="region of interest" description="Disordered" evidence="1">
    <location>
        <begin position="150"/>
        <end position="176"/>
    </location>
</feature>
<protein>
    <submittedName>
        <fullName evidence="2">Uncharacterized protein</fullName>
    </submittedName>
</protein>
<accession>A0A8E2AN24</accession>
<dbReference type="Proteomes" id="UP000250043">
    <property type="component" value="Unassembled WGS sequence"/>
</dbReference>
<reference evidence="2 3" key="1">
    <citation type="submission" date="2016-07" db="EMBL/GenBank/DDBJ databases">
        <title>Draft genome of the white-rot fungus Obba rivulosa 3A-2.</title>
        <authorList>
            <consortium name="DOE Joint Genome Institute"/>
            <person name="Miettinen O."/>
            <person name="Riley R."/>
            <person name="Acob R."/>
            <person name="Barry K."/>
            <person name="Cullen D."/>
            <person name="De Vries R."/>
            <person name="Hainaut M."/>
            <person name="Hatakka A."/>
            <person name="Henrissat B."/>
            <person name="Hilden K."/>
            <person name="Kuo R."/>
            <person name="Labutti K."/>
            <person name="Lipzen A."/>
            <person name="Makela M.R."/>
            <person name="Sandor L."/>
            <person name="Spatafora J.W."/>
            <person name="Grigoriev I.V."/>
            <person name="Hibbett D.S."/>
        </authorList>
    </citation>
    <scope>NUCLEOTIDE SEQUENCE [LARGE SCALE GENOMIC DNA]</scope>
    <source>
        <strain evidence="2 3">3A-2</strain>
    </source>
</reference>
<proteinExistence type="predicted"/>
<evidence type="ECO:0000313" key="3">
    <source>
        <dbReference type="Proteomes" id="UP000250043"/>
    </source>
</evidence>
<feature type="compositionally biased region" description="Polar residues" evidence="1">
    <location>
        <begin position="150"/>
        <end position="168"/>
    </location>
</feature>
<gene>
    <name evidence="2" type="ORF">OBBRIDRAFT_347888</name>
</gene>
<evidence type="ECO:0000256" key="1">
    <source>
        <dbReference type="SAM" id="MobiDB-lite"/>
    </source>
</evidence>
<evidence type="ECO:0000313" key="2">
    <source>
        <dbReference type="EMBL" id="OCH84977.1"/>
    </source>
</evidence>
<dbReference type="AlphaFoldDB" id="A0A8E2AN24"/>
<dbReference type="EMBL" id="KV722617">
    <property type="protein sequence ID" value="OCH84977.1"/>
    <property type="molecule type" value="Genomic_DNA"/>
</dbReference>